<dbReference type="SUPFAM" id="SSF55399">
    <property type="entry name" value="Subtilisin inhibitor"/>
    <property type="match status" value="1"/>
</dbReference>
<dbReference type="Pfam" id="PF00720">
    <property type="entry name" value="SSI"/>
    <property type="match status" value="1"/>
</dbReference>
<feature type="domain" description="Subtilisin inhibitor" evidence="10">
    <location>
        <begin position="41"/>
        <end position="125"/>
    </location>
</feature>
<keyword evidence="4" id="KW-0964">Secreted</keyword>
<reference evidence="11 12" key="1">
    <citation type="submission" date="2016-06" db="EMBL/GenBank/DDBJ databases">
        <authorList>
            <person name="Kjaerup R.B."/>
            <person name="Dalgaard T.S."/>
            <person name="Juul-Madsen H.R."/>
        </authorList>
    </citation>
    <scope>NUCLEOTIDE SEQUENCE [LARGE SCALE GENOMIC DNA]</scope>
    <source>
        <strain evidence="11 12">DSM 43821</strain>
    </source>
</reference>
<comment type="subunit">
    <text evidence="3">Homodimer.</text>
</comment>
<evidence type="ECO:0000259" key="10">
    <source>
        <dbReference type="Pfam" id="PF00720"/>
    </source>
</evidence>
<dbReference type="Proteomes" id="UP000198228">
    <property type="component" value="Chromosome I"/>
</dbReference>
<evidence type="ECO:0000256" key="3">
    <source>
        <dbReference type="ARBA" id="ARBA00011738"/>
    </source>
</evidence>
<keyword evidence="7" id="KW-1015">Disulfide bond</keyword>
<keyword evidence="9" id="KW-0732">Signal</keyword>
<name>A0A1C4YMI8_9ACTN</name>
<dbReference type="PROSITE" id="PS51318">
    <property type="entry name" value="TAT"/>
    <property type="match status" value="1"/>
</dbReference>
<evidence type="ECO:0000313" key="11">
    <source>
        <dbReference type="EMBL" id="SCF21904.1"/>
    </source>
</evidence>
<dbReference type="AlphaFoldDB" id="A0A1C4YMI8"/>
<organism evidence="11 12">
    <name type="scientific">Micromonospora purpureochromogenes</name>
    <dbReference type="NCBI Taxonomy" id="47872"/>
    <lineage>
        <taxon>Bacteria</taxon>
        <taxon>Bacillati</taxon>
        <taxon>Actinomycetota</taxon>
        <taxon>Actinomycetes</taxon>
        <taxon>Micromonosporales</taxon>
        <taxon>Micromonosporaceae</taxon>
        <taxon>Micromonospora</taxon>
    </lineage>
</organism>
<dbReference type="InterPro" id="IPR036819">
    <property type="entry name" value="Subtilisin_inhibitor-like_sf"/>
</dbReference>
<feature type="signal peptide" evidence="9">
    <location>
        <begin position="1"/>
        <end position="23"/>
    </location>
</feature>
<evidence type="ECO:0000256" key="8">
    <source>
        <dbReference type="RuleBase" id="RU003471"/>
    </source>
</evidence>
<dbReference type="PRINTS" id="PR00294">
    <property type="entry name" value="SSBTLNINHBTR"/>
</dbReference>
<dbReference type="InterPro" id="IPR023549">
    <property type="entry name" value="Subtilisin_inhibitor"/>
</dbReference>
<evidence type="ECO:0000313" key="12">
    <source>
        <dbReference type="Proteomes" id="UP000198228"/>
    </source>
</evidence>
<keyword evidence="6 8" id="KW-0722">Serine protease inhibitor</keyword>
<evidence type="ECO:0000256" key="4">
    <source>
        <dbReference type="ARBA" id="ARBA00022525"/>
    </source>
</evidence>
<evidence type="ECO:0000256" key="9">
    <source>
        <dbReference type="SAM" id="SignalP"/>
    </source>
</evidence>
<comment type="similarity">
    <text evidence="2 8">Belongs to the protease inhibitor I16 (SSI) family.</text>
</comment>
<gene>
    <name evidence="11" type="ORF">GA0074696_3517</name>
</gene>
<feature type="chain" id="PRO_5038479476" evidence="9">
    <location>
        <begin position="24"/>
        <end position="139"/>
    </location>
</feature>
<dbReference type="EMBL" id="LT607410">
    <property type="protein sequence ID" value="SCF21904.1"/>
    <property type="molecule type" value="Genomic_DNA"/>
</dbReference>
<evidence type="ECO:0000256" key="5">
    <source>
        <dbReference type="ARBA" id="ARBA00022690"/>
    </source>
</evidence>
<sequence>MPFARRAAATAAALAVAVLTAQAALLPQAAQAAPRSGPETPSVLLLDIDRPGTAEDRSAVLVCGPTGGTHPDAAAACRTLARVDGDLSALSADPGPCTFEYAPVTVHAWGFWQDRPVAWSKSYENRCLLLRGTGALFAF</sequence>
<dbReference type="RefSeq" id="WP_088962086.1">
    <property type="nucleotide sequence ID" value="NZ_LT607410.1"/>
</dbReference>
<evidence type="ECO:0000256" key="6">
    <source>
        <dbReference type="ARBA" id="ARBA00022900"/>
    </source>
</evidence>
<protein>
    <submittedName>
        <fullName evidence="11">Subtilisin inhibitor-like</fullName>
    </submittedName>
</protein>
<evidence type="ECO:0000256" key="2">
    <source>
        <dbReference type="ARBA" id="ARBA00010472"/>
    </source>
</evidence>
<dbReference type="Gene3D" id="3.30.350.10">
    <property type="entry name" value="Subtilisin inhibitor-like"/>
    <property type="match status" value="1"/>
</dbReference>
<dbReference type="GO" id="GO:0005576">
    <property type="term" value="C:extracellular region"/>
    <property type="evidence" value="ECO:0007669"/>
    <property type="project" value="UniProtKB-SubCell"/>
</dbReference>
<evidence type="ECO:0000256" key="7">
    <source>
        <dbReference type="ARBA" id="ARBA00023157"/>
    </source>
</evidence>
<accession>A0A1C4YMI8</accession>
<evidence type="ECO:0000256" key="1">
    <source>
        <dbReference type="ARBA" id="ARBA00004613"/>
    </source>
</evidence>
<keyword evidence="5 8" id="KW-0646">Protease inhibitor</keyword>
<proteinExistence type="inferred from homology"/>
<dbReference type="InterPro" id="IPR000691">
    <property type="entry name" value="Prot_inh_I16_SSI"/>
</dbReference>
<dbReference type="GO" id="GO:0004867">
    <property type="term" value="F:serine-type endopeptidase inhibitor activity"/>
    <property type="evidence" value="ECO:0007669"/>
    <property type="project" value="UniProtKB-KW"/>
</dbReference>
<dbReference type="InterPro" id="IPR006311">
    <property type="entry name" value="TAT_signal"/>
</dbReference>
<comment type="subcellular location">
    <subcellularLocation>
        <location evidence="1">Secreted</location>
    </subcellularLocation>
</comment>